<evidence type="ECO:0000313" key="1">
    <source>
        <dbReference type="EMBL" id="SPD71918.1"/>
    </source>
</evidence>
<protein>
    <submittedName>
        <fullName evidence="1">Uncharacterized protein</fullName>
    </submittedName>
</protein>
<organism evidence="1">
    <name type="scientific">uncultured Desulfobacterium sp</name>
    <dbReference type="NCBI Taxonomy" id="201089"/>
    <lineage>
        <taxon>Bacteria</taxon>
        <taxon>Pseudomonadati</taxon>
        <taxon>Thermodesulfobacteriota</taxon>
        <taxon>Desulfobacteria</taxon>
        <taxon>Desulfobacterales</taxon>
        <taxon>Desulfobacteriaceae</taxon>
        <taxon>Desulfobacterium</taxon>
        <taxon>environmental samples</taxon>
    </lineage>
</organism>
<sequence length="47" mass="5635">MKQYTIDYQQKVLNLILKMDFFSSFSPEDIKTLSKYNSRLYPLIISL</sequence>
<name>A0A445MR36_9BACT</name>
<dbReference type="EMBL" id="OJIN01000014">
    <property type="protein sequence ID" value="SPD71918.1"/>
    <property type="molecule type" value="Genomic_DNA"/>
</dbReference>
<gene>
    <name evidence="1" type="ORF">PITCH_A1100017</name>
</gene>
<reference evidence="1" key="1">
    <citation type="submission" date="2018-01" db="EMBL/GenBank/DDBJ databases">
        <authorList>
            <person name="Regsiter A."/>
            <person name="William W."/>
        </authorList>
    </citation>
    <scope>NUCLEOTIDE SEQUENCE</scope>
    <source>
        <strain evidence="1">TRIP AH-1</strain>
    </source>
</reference>
<accession>A0A445MR36</accession>
<proteinExistence type="predicted"/>
<dbReference type="AlphaFoldDB" id="A0A445MR36"/>